<accession>A0AAV5JEZ0</accession>
<dbReference type="EMBL" id="BPVZ01000029">
    <property type="protein sequence ID" value="GKV08965.1"/>
    <property type="molecule type" value="Genomic_DNA"/>
</dbReference>
<dbReference type="AlphaFoldDB" id="A0AAV5JEZ0"/>
<dbReference type="Proteomes" id="UP001054252">
    <property type="component" value="Unassembled WGS sequence"/>
</dbReference>
<keyword evidence="2" id="KW-1185">Reference proteome</keyword>
<protein>
    <submittedName>
        <fullName evidence="1">Uncharacterized protein</fullName>
    </submittedName>
</protein>
<dbReference type="PANTHER" id="PTHR34269">
    <property type="entry name" value="TRANSCRIPTION FACTOR B3-DOMAIN FAMILY-RELATED"/>
    <property type="match status" value="1"/>
</dbReference>
<evidence type="ECO:0000313" key="1">
    <source>
        <dbReference type="EMBL" id="GKV08965.1"/>
    </source>
</evidence>
<dbReference type="InterPro" id="IPR051442">
    <property type="entry name" value="B3_domain"/>
</dbReference>
<reference evidence="1 2" key="1">
    <citation type="journal article" date="2021" name="Commun. Biol.">
        <title>The genome of Shorea leprosula (Dipterocarpaceae) highlights the ecological relevance of drought in aseasonal tropical rainforests.</title>
        <authorList>
            <person name="Ng K.K.S."/>
            <person name="Kobayashi M.J."/>
            <person name="Fawcett J.A."/>
            <person name="Hatakeyama M."/>
            <person name="Paape T."/>
            <person name="Ng C.H."/>
            <person name="Ang C.C."/>
            <person name="Tnah L.H."/>
            <person name="Lee C.T."/>
            <person name="Nishiyama T."/>
            <person name="Sese J."/>
            <person name="O'Brien M.J."/>
            <person name="Copetti D."/>
            <person name="Mohd Noor M.I."/>
            <person name="Ong R.C."/>
            <person name="Putra M."/>
            <person name="Sireger I.Z."/>
            <person name="Indrioko S."/>
            <person name="Kosugi Y."/>
            <person name="Izuno A."/>
            <person name="Isagi Y."/>
            <person name="Lee S.L."/>
            <person name="Shimizu K.K."/>
        </authorList>
    </citation>
    <scope>NUCLEOTIDE SEQUENCE [LARGE SCALE GENOMIC DNA]</scope>
    <source>
        <strain evidence="1">214</strain>
    </source>
</reference>
<evidence type="ECO:0000313" key="2">
    <source>
        <dbReference type="Proteomes" id="UP001054252"/>
    </source>
</evidence>
<proteinExistence type="predicted"/>
<dbReference type="PANTHER" id="PTHR34269:SF19">
    <property type="match status" value="1"/>
</dbReference>
<sequence length="184" mass="21595">MEGEKCSPWPFRIKLTMDHLRWDSLKISPLKEFEEQIISILEEDNRKALDAGRPIQVQIYDIDTNETHEVNLVKKQAFWFEPFPDIGQKPEKRKGEEFAYSLEPFKHIAKKRDLSRGMEIGFRQSDAKTSNKLEFPILYAAKLHLRSWEDAAGKERTQPKLSGLKSEEKLSFAYCRRLLGHERC</sequence>
<gene>
    <name evidence="1" type="ORF">SLEP1_g20534</name>
</gene>
<organism evidence="1 2">
    <name type="scientific">Rubroshorea leprosula</name>
    <dbReference type="NCBI Taxonomy" id="152421"/>
    <lineage>
        <taxon>Eukaryota</taxon>
        <taxon>Viridiplantae</taxon>
        <taxon>Streptophyta</taxon>
        <taxon>Embryophyta</taxon>
        <taxon>Tracheophyta</taxon>
        <taxon>Spermatophyta</taxon>
        <taxon>Magnoliopsida</taxon>
        <taxon>eudicotyledons</taxon>
        <taxon>Gunneridae</taxon>
        <taxon>Pentapetalae</taxon>
        <taxon>rosids</taxon>
        <taxon>malvids</taxon>
        <taxon>Malvales</taxon>
        <taxon>Dipterocarpaceae</taxon>
        <taxon>Rubroshorea</taxon>
    </lineage>
</organism>
<name>A0AAV5JEZ0_9ROSI</name>
<comment type="caution">
    <text evidence="1">The sequence shown here is derived from an EMBL/GenBank/DDBJ whole genome shotgun (WGS) entry which is preliminary data.</text>
</comment>